<evidence type="ECO:0000313" key="8">
    <source>
        <dbReference type="Proteomes" id="UP001359559"/>
    </source>
</evidence>
<evidence type="ECO:0000256" key="2">
    <source>
        <dbReference type="ARBA" id="ARBA00022614"/>
    </source>
</evidence>
<evidence type="ECO:0000256" key="4">
    <source>
        <dbReference type="ARBA" id="ARBA00038043"/>
    </source>
</evidence>
<comment type="caution">
    <text evidence="7">The sequence shown here is derived from an EMBL/GenBank/DDBJ whole genome shotgun (WGS) entry which is preliminary data.</text>
</comment>
<protein>
    <recommendedName>
        <fullName evidence="6">Leucine-rich repeat-containing N-terminal plant-type domain-containing protein</fullName>
    </recommendedName>
</protein>
<dbReference type="PANTHER" id="PTHR48059">
    <property type="entry name" value="POLYGALACTURONASE INHIBITOR 1"/>
    <property type="match status" value="1"/>
</dbReference>
<evidence type="ECO:0000256" key="5">
    <source>
        <dbReference type="SAM" id="SignalP"/>
    </source>
</evidence>
<evidence type="ECO:0000259" key="6">
    <source>
        <dbReference type="Pfam" id="PF08263"/>
    </source>
</evidence>
<feature type="domain" description="Leucine-rich repeat-containing N-terminal plant-type" evidence="6">
    <location>
        <begin position="26"/>
        <end position="65"/>
    </location>
</feature>
<keyword evidence="5" id="KW-0732">Signal</keyword>
<feature type="chain" id="PRO_5043050290" description="Leucine-rich repeat-containing N-terminal plant-type domain-containing protein" evidence="5">
    <location>
        <begin position="22"/>
        <end position="334"/>
    </location>
</feature>
<dbReference type="Gene3D" id="3.80.10.10">
    <property type="entry name" value="Ribonuclease Inhibitor"/>
    <property type="match status" value="1"/>
</dbReference>
<gene>
    <name evidence="7" type="ORF">RJT34_04059</name>
</gene>
<dbReference type="PANTHER" id="PTHR48059:SF24">
    <property type="entry name" value="POLYGALACTURONASE INHIBITOR"/>
    <property type="match status" value="1"/>
</dbReference>
<comment type="subcellular location">
    <subcellularLocation>
        <location evidence="1">Cell envelope</location>
    </subcellularLocation>
</comment>
<dbReference type="InterPro" id="IPR013210">
    <property type="entry name" value="LRR_N_plant-typ"/>
</dbReference>
<dbReference type="Pfam" id="PF00560">
    <property type="entry name" value="LRR_1"/>
    <property type="match status" value="3"/>
</dbReference>
<evidence type="ECO:0000256" key="1">
    <source>
        <dbReference type="ARBA" id="ARBA00004196"/>
    </source>
</evidence>
<keyword evidence="8" id="KW-1185">Reference proteome</keyword>
<accession>A0AAN9Q0A0</accession>
<reference evidence="7 8" key="1">
    <citation type="submission" date="2024-01" db="EMBL/GenBank/DDBJ databases">
        <title>The genomes of 5 underutilized Papilionoideae crops provide insights into root nodulation and disease resistance.</title>
        <authorList>
            <person name="Yuan L."/>
        </authorList>
    </citation>
    <scope>NUCLEOTIDE SEQUENCE [LARGE SCALE GENOMIC DNA]</scope>
    <source>
        <strain evidence="7">LY-2023</strain>
        <tissue evidence="7">Leaf</tissue>
    </source>
</reference>
<dbReference type="SUPFAM" id="SSF52058">
    <property type="entry name" value="L domain-like"/>
    <property type="match status" value="1"/>
</dbReference>
<dbReference type="Pfam" id="PF08263">
    <property type="entry name" value="LRRNT_2"/>
    <property type="match status" value="1"/>
</dbReference>
<comment type="similarity">
    <text evidence="4">Belongs to the polygalacturonase-inhibiting protein family.</text>
</comment>
<dbReference type="InterPro" id="IPR051848">
    <property type="entry name" value="PGIP"/>
</dbReference>
<sequence length="334" mass="36827">MENTILLILFLASCVLTPALSELCNPQDKQALLQIKKELGNPTALSSWLPTTDCCSPTWPGILCDPTFRIFLMELSDYNFNLSQAHSIPPSIANLTYLDSLSLTRIPNLIGPIPSTLTRLTRLKHLTISHTNISGNVPHFLSKIKTLLTIDLSNNNLSGNLSPSLSSLPNLSDITLNNNRISGPIPDSFGSFANLLGWRISRNRLSGKIPATLAKLNLAFVDLSQNMLEGDASVLFGTWKHTRYIFLSKNSLAFDSGKVRLPKKLEGLDISRNRIYGRLPQGLTALKSLRWLKVSFNNLCGEIPQGGSLRRFNASSYVYNKCLCASPLPPCKAY</sequence>
<organism evidence="7 8">
    <name type="scientific">Clitoria ternatea</name>
    <name type="common">Butterfly pea</name>
    <dbReference type="NCBI Taxonomy" id="43366"/>
    <lineage>
        <taxon>Eukaryota</taxon>
        <taxon>Viridiplantae</taxon>
        <taxon>Streptophyta</taxon>
        <taxon>Embryophyta</taxon>
        <taxon>Tracheophyta</taxon>
        <taxon>Spermatophyta</taxon>
        <taxon>Magnoliopsida</taxon>
        <taxon>eudicotyledons</taxon>
        <taxon>Gunneridae</taxon>
        <taxon>Pentapetalae</taxon>
        <taxon>rosids</taxon>
        <taxon>fabids</taxon>
        <taxon>Fabales</taxon>
        <taxon>Fabaceae</taxon>
        <taxon>Papilionoideae</taxon>
        <taxon>50 kb inversion clade</taxon>
        <taxon>NPAAA clade</taxon>
        <taxon>indigoferoid/millettioid clade</taxon>
        <taxon>Phaseoleae</taxon>
        <taxon>Clitoria</taxon>
    </lineage>
</organism>
<dbReference type="InterPro" id="IPR032675">
    <property type="entry name" value="LRR_dom_sf"/>
</dbReference>
<dbReference type="AlphaFoldDB" id="A0AAN9Q0A0"/>
<dbReference type="InterPro" id="IPR001611">
    <property type="entry name" value="Leu-rich_rpt"/>
</dbReference>
<dbReference type="EMBL" id="JAYKXN010000001">
    <property type="protein sequence ID" value="KAK7319340.1"/>
    <property type="molecule type" value="Genomic_DNA"/>
</dbReference>
<name>A0AAN9Q0A0_CLITE</name>
<keyword evidence="3" id="KW-0677">Repeat</keyword>
<evidence type="ECO:0000313" key="7">
    <source>
        <dbReference type="EMBL" id="KAK7319340.1"/>
    </source>
</evidence>
<proteinExistence type="inferred from homology"/>
<evidence type="ECO:0000256" key="3">
    <source>
        <dbReference type="ARBA" id="ARBA00022737"/>
    </source>
</evidence>
<dbReference type="Proteomes" id="UP001359559">
    <property type="component" value="Unassembled WGS sequence"/>
</dbReference>
<feature type="signal peptide" evidence="5">
    <location>
        <begin position="1"/>
        <end position="21"/>
    </location>
</feature>
<keyword evidence="2" id="KW-0433">Leucine-rich repeat</keyword>